<protein>
    <submittedName>
        <fullName evidence="14">LAG1 longevity assurance</fullName>
    </submittedName>
</protein>
<dbReference type="PANTHER" id="PTHR12560:SF0">
    <property type="entry name" value="LD18904P"/>
    <property type="match status" value="1"/>
</dbReference>
<comment type="pathway">
    <text evidence="4">Sphingolipid metabolism.</text>
</comment>
<evidence type="ECO:0000256" key="7">
    <source>
        <dbReference type="ARBA" id="ARBA00023098"/>
    </source>
</evidence>
<accession>A0A2A3E101</accession>
<sequence length="823" mass="96021">MRCSSRKFLIWIILMFLFVLISHLLISRELYLSILTITDILISKSHLNSQQNIQIGAPAFSAGMYMAGLHPGNRSFCKWYHDLPNALSYPASKVTWSPEIGEKSPYRVLPFVLRGTEERNKLPQVTFCTHATADQVYGIVELARRWEGPLSLAVFTPGLDAGIAVALLDRACRCEPEMYKVSIHLVFPVDHPPALGQIIQVEGDCSASDLQKRETERKQKGMIYPINVARNVARIQANTTRVLVTDIELLPSQKLASGFMKIVREKPPKNDVIFVVPIFEIESKVLPPSTKKELLLATKAGLAVYFHRFLCSHCQKFPGLTRWLIRPDPGKVKPLIITRREYPHHRWEPVFIGTQNDPFYAEEMSWEGRQDKMSQMFEMCLLNYRLIILDGAFLVHTPGIKRKIKIDAKKQAFLKSHEKKNAQIYQRIIKRLSKRYPINPIITMDILKNVSSAFWSTDVWLPPNITWDDIKPNSENKYTNFQHLIYPLPMALFLLIIRYALERYCFAPIGKSLGIKNTRTKKATPNEILEKAYTSKKIKHKQVLETDILALAKQLDWSERQVERWLRLRRTQDKPSTLTKFCENSWRCLYYTYSFIYGLIILWDKLWLWDINYCYYNYPYHPVSDDVWWYYMISMAFYWSLSFSQFFDVKRKDFWQMFIHHIATIILMCFSWIGNLTRIGSLVLLVHDCADIFLEAAKMAKYANYQKLCDCIFVIFTILWIITRIGLFPFWIIYSTSIKAPQIVPMFPAYYIFNFLLILLLLLHMIWTYLILKIAYNAFYAGQMEGDIRSSSSEDISDTSLDSTPLNNSTNYITKQNSRQKIH</sequence>
<feature type="compositionally biased region" description="Polar residues" evidence="11">
    <location>
        <begin position="805"/>
        <end position="817"/>
    </location>
</feature>
<feature type="transmembrane region" description="Helical" evidence="12">
    <location>
        <begin position="484"/>
        <end position="501"/>
    </location>
</feature>
<dbReference type="EMBL" id="KZ288468">
    <property type="protein sequence ID" value="PBC25378.1"/>
    <property type="molecule type" value="Genomic_DNA"/>
</dbReference>
<dbReference type="InterPro" id="IPR016439">
    <property type="entry name" value="Lag1/Lac1-like"/>
</dbReference>
<evidence type="ECO:0000256" key="8">
    <source>
        <dbReference type="ARBA" id="ARBA00023136"/>
    </source>
</evidence>
<evidence type="ECO:0000256" key="4">
    <source>
        <dbReference type="ARBA" id="ARBA00004991"/>
    </source>
</evidence>
<keyword evidence="7" id="KW-0443">Lipid metabolism</keyword>
<evidence type="ECO:0000256" key="5">
    <source>
        <dbReference type="ARBA" id="ARBA00022692"/>
    </source>
</evidence>
<dbReference type="GO" id="GO:0050291">
    <property type="term" value="F:sphingosine N-acyltransferase activity"/>
    <property type="evidence" value="ECO:0007669"/>
    <property type="project" value="InterPro"/>
</dbReference>
<keyword evidence="5 10" id="KW-0812">Transmembrane</keyword>
<proteinExistence type="predicted"/>
<dbReference type="InterPro" id="IPR001356">
    <property type="entry name" value="HD"/>
</dbReference>
<reference evidence="14 15" key="1">
    <citation type="submission" date="2014-07" db="EMBL/GenBank/DDBJ databases">
        <title>Genomic and transcriptomic analysis on Apis cerana provide comprehensive insights into honey bee biology.</title>
        <authorList>
            <person name="Diao Q."/>
            <person name="Sun L."/>
            <person name="Zheng H."/>
            <person name="Zheng H."/>
            <person name="Xu S."/>
            <person name="Wang S."/>
            <person name="Zeng Z."/>
            <person name="Hu F."/>
            <person name="Su S."/>
            <person name="Wu J."/>
        </authorList>
    </citation>
    <scope>NUCLEOTIDE SEQUENCE [LARGE SCALE GENOMIC DNA]</scope>
    <source>
        <tissue evidence="14">Pupae without intestine</tissue>
    </source>
</reference>
<evidence type="ECO:0000313" key="14">
    <source>
        <dbReference type="EMBL" id="PBC25378.1"/>
    </source>
</evidence>
<keyword evidence="8 10" id="KW-0472">Membrane</keyword>
<dbReference type="Pfam" id="PF13896">
    <property type="entry name" value="Glyco_transf_49"/>
    <property type="match status" value="1"/>
</dbReference>
<dbReference type="FunFam" id="1.10.10.60:FF:000020">
    <property type="entry name" value="Ceramide synthase 5"/>
    <property type="match status" value="1"/>
</dbReference>
<dbReference type="InterPro" id="IPR006634">
    <property type="entry name" value="TLC-dom"/>
</dbReference>
<dbReference type="PANTHER" id="PTHR12560">
    <property type="entry name" value="LONGEVITY ASSURANCE FACTOR 1 LAG1"/>
    <property type="match status" value="1"/>
</dbReference>
<keyword evidence="15" id="KW-1185">Reference proteome</keyword>
<dbReference type="AlphaFoldDB" id="A0A2A3E101"/>
<comment type="pathway">
    <text evidence="3">Lipid metabolism; sphingolipid metabolism.</text>
</comment>
<name>A0A2A3E101_APICC</name>
<feature type="transmembrane region" description="Helical" evidence="12">
    <location>
        <begin position="588"/>
        <end position="608"/>
    </location>
</feature>
<feature type="region of interest" description="Disordered" evidence="11">
    <location>
        <begin position="795"/>
        <end position="823"/>
    </location>
</feature>
<evidence type="ECO:0000313" key="15">
    <source>
        <dbReference type="Proteomes" id="UP000242457"/>
    </source>
</evidence>
<keyword evidence="6 12" id="KW-1133">Transmembrane helix</keyword>
<feature type="domain" description="TLC" evidence="13">
    <location>
        <begin position="579"/>
        <end position="780"/>
    </location>
</feature>
<gene>
    <name evidence="14" type="ORF">APICC_05142</name>
</gene>
<feature type="transmembrane region" description="Helical" evidence="12">
    <location>
        <begin position="749"/>
        <end position="772"/>
    </location>
</feature>
<comment type="subcellular location">
    <subcellularLocation>
        <location evidence="1">Endomembrane system</location>
        <topology evidence="1">Multi-pass membrane protein</topology>
    </subcellularLocation>
    <subcellularLocation>
        <location evidence="2">Endoplasmic reticulum membrane</location>
    </subcellularLocation>
</comment>
<dbReference type="CDD" id="cd00086">
    <property type="entry name" value="homeodomain"/>
    <property type="match status" value="1"/>
</dbReference>
<evidence type="ECO:0000256" key="12">
    <source>
        <dbReference type="SAM" id="Phobius"/>
    </source>
</evidence>
<dbReference type="PROSITE" id="PS50922">
    <property type="entry name" value="TLC"/>
    <property type="match status" value="1"/>
</dbReference>
<feature type="transmembrane region" description="Helical" evidence="12">
    <location>
        <begin position="708"/>
        <end position="734"/>
    </location>
</feature>
<evidence type="ECO:0000256" key="3">
    <source>
        <dbReference type="ARBA" id="ARBA00004760"/>
    </source>
</evidence>
<evidence type="ECO:0000256" key="9">
    <source>
        <dbReference type="ARBA" id="ARBA00049036"/>
    </source>
</evidence>
<dbReference type="Gene3D" id="1.10.10.60">
    <property type="entry name" value="Homeodomain-like"/>
    <property type="match status" value="1"/>
</dbReference>
<comment type="catalytic activity">
    <reaction evidence="9">
        <text>sphinganine + octadecanoyl-CoA = N-(octadecanoyl)-sphinganine + CoA + H(+)</text>
        <dbReference type="Rhea" id="RHEA:36547"/>
        <dbReference type="ChEBI" id="CHEBI:15378"/>
        <dbReference type="ChEBI" id="CHEBI:57287"/>
        <dbReference type="ChEBI" id="CHEBI:57394"/>
        <dbReference type="ChEBI" id="CHEBI:57817"/>
        <dbReference type="ChEBI" id="CHEBI:67033"/>
    </reaction>
    <physiologicalReaction direction="left-to-right" evidence="9">
        <dbReference type="Rhea" id="RHEA:36548"/>
    </physiologicalReaction>
</comment>
<feature type="compositionally biased region" description="Low complexity" evidence="11">
    <location>
        <begin position="795"/>
        <end position="804"/>
    </location>
</feature>
<evidence type="ECO:0000256" key="10">
    <source>
        <dbReference type="PROSITE-ProRule" id="PRU00205"/>
    </source>
</evidence>
<organism evidence="14 15">
    <name type="scientific">Apis cerana cerana</name>
    <name type="common">Oriental honeybee</name>
    <dbReference type="NCBI Taxonomy" id="94128"/>
    <lineage>
        <taxon>Eukaryota</taxon>
        <taxon>Metazoa</taxon>
        <taxon>Ecdysozoa</taxon>
        <taxon>Arthropoda</taxon>
        <taxon>Hexapoda</taxon>
        <taxon>Insecta</taxon>
        <taxon>Pterygota</taxon>
        <taxon>Neoptera</taxon>
        <taxon>Endopterygota</taxon>
        <taxon>Hymenoptera</taxon>
        <taxon>Apocrita</taxon>
        <taxon>Aculeata</taxon>
        <taxon>Apoidea</taxon>
        <taxon>Anthophila</taxon>
        <taxon>Apidae</taxon>
        <taxon>Apis</taxon>
    </lineage>
</organism>
<evidence type="ECO:0000256" key="11">
    <source>
        <dbReference type="SAM" id="MobiDB-lite"/>
    </source>
</evidence>
<dbReference type="SMART" id="SM00724">
    <property type="entry name" value="TLC"/>
    <property type="match status" value="1"/>
</dbReference>
<evidence type="ECO:0000256" key="1">
    <source>
        <dbReference type="ARBA" id="ARBA00004127"/>
    </source>
</evidence>
<feature type="transmembrane region" description="Helical" evidence="12">
    <location>
        <begin position="628"/>
        <end position="647"/>
    </location>
</feature>
<dbReference type="Proteomes" id="UP000242457">
    <property type="component" value="Unassembled WGS sequence"/>
</dbReference>
<evidence type="ECO:0000256" key="6">
    <source>
        <dbReference type="ARBA" id="ARBA00022989"/>
    </source>
</evidence>
<evidence type="ECO:0000259" key="13">
    <source>
        <dbReference type="PROSITE" id="PS50922"/>
    </source>
</evidence>
<dbReference type="Pfam" id="PF03798">
    <property type="entry name" value="TRAM_LAG1_CLN8"/>
    <property type="match status" value="1"/>
</dbReference>
<dbReference type="UniPathway" id="UPA00222"/>
<evidence type="ECO:0000256" key="2">
    <source>
        <dbReference type="ARBA" id="ARBA00004586"/>
    </source>
</evidence>
<dbReference type="GO" id="GO:0005789">
    <property type="term" value="C:endoplasmic reticulum membrane"/>
    <property type="evidence" value="ECO:0007669"/>
    <property type="project" value="UniProtKB-SubCell"/>
</dbReference>
<dbReference type="GO" id="GO:0046513">
    <property type="term" value="P:ceramide biosynthetic process"/>
    <property type="evidence" value="ECO:0007669"/>
    <property type="project" value="InterPro"/>
</dbReference>
<dbReference type="OrthoDB" id="9974378at2759"/>
<dbReference type="GO" id="GO:0003677">
    <property type="term" value="F:DNA binding"/>
    <property type="evidence" value="ECO:0007669"/>
    <property type="project" value="InterPro"/>
</dbReference>
<dbReference type="STRING" id="94128.A0A2A3E101"/>